<feature type="compositionally biased region" description="Low complexity" evidence="1">
    <location>
        <begin position="68"/>
        <end position="78"/>
    </location>
</feature>
<reference evidence="2" key="1">
    <citation type="submission" date="2023-06" db="EMBL/GenBank/DDBJ databases">
        <title>Genome-scale phylogeny and comparative genomics of the fungal order Sordariales.</title>
        <authorList>
            <consortium name="Lawrence Berkeley National Laboratory"/>
            <person name="Hensen N."/>
            <person name="Bonometti L."/>
            <person name="Westerberg I."/>
            <person name="Brannstrom I.O."/>
            <person name="Guillou S."/>
            <person name="Cros-Aarteil S."/>
            <person name="Calhoun S."/>
            <person name="Haridas S."/>
            <person name="Kuo A."/>
            <person name="Mondo S."/>
            <person name="Pangilinan J."/>
            <person name="Riley R."/>
            <person name="Labutti K."/>
            <person name="Andreopoulos B."/>
            <person name="Lipzen A."/>
            <person name="Chen C."/>
            <person name="Yanf M."/>
            <person name="Daum C."/>
            <person name="Ng V."/>
            <person name="Clum A."/>
            <person name="Steindorff A."/>
            <person name="Ohm R."/>
            <person name="Martin F."/>
            <person name="Silar P."/>
            <person name="Natvig D."/>
            <person name="Lalanne C."/>
            <person name="Gautier V."/>
            <person name="Ament-Velasquez S.L."/>
            <person name="Kruys A."/>
            <person name="Hutchinson M.I."/>
            <person name="Powell A.J."/>
            <person name="Barry K."/>
            <person name="Miller A.N."/>
            <person name="Grigoriev I.V."/>
            <person name="Debuchy R."/>
            <person name="Gladieux P."/>
            <person name="Thoren M.H."/>
            <person name="Johannesson H."/>
        </authorList>
    </citation>
    <scope>NUCLEOTIDE SEQUENCE</scope>
    <source>
        <strain evidence="2">CBS 606.72</strain>
    </source>
</reference>
<dbReference type="AlphaFoldDB" id="A0AA39X2W2"/>
<protein>
    <submittedName>
        <fullName evidence="2">Uncharacterized protein</fullName>
    </submittedName>
</protein>
<feature type="compositionally biased region" description="Polar residues" evidence="1">
    <location>
        <begin position="26"/>
        <end position="46"/>
    </location>
</feature>
<organism evidence="2 3">
    <name type="scientific">Immersiella caudata</name>
    <dbReference type="NCBI Taxonomy" id="314043"/>
    <lineage>
        <taxon>Eukaryota</taxon>
        <taxon>Fungi</taxon>
        <taxon>Dikarya</taxon>
        <taxon>Ascomycota</taxon>
        <taxon>Pezizomycotina</taxon>
        <taxon>Sordariomycetes</taxon>
        <taxon>Sordariomycetidae</taxon>
        <taxon>Sordariales</taxon>
        <taxon>Lasiosphaeriaceae</taxon>
        <taxon>Immersiella</taxon>
    </lineage>
</organism>
<feature type="compositionally biased region" description="Low complexity" evidence="1">
    <location>
        <begin position="234"/>
        <end position="253"/>
    </location>
</feature>
<feature type="region of interest" description="Disordered" evidence="1">
    <location>
        <begin position="1"/>
        <end position="304"/>
    </location>
</feature>
<sequence length="376" mass="41136">MMDQKPKTTGFAPVTPAPSRFLLPSKRQSNQQIQHQDQTPNQQNTYRPHRFHATPRFAATPGAGPSNHTHTPTGAPATPRLPPLSANQATARSSRNWLTQEIIDDESSQPSSPAGLGNAPPSDRQSHLPEPIEIDSSFVSQSPYSKLDYHHQPDNGRSPKRRRISITSSESDLDLVADSQPPVTVSPFTSRPSSPHIEDPILPDTPSDEEDEDPSKDHIDTLRIPPTPSPIPSSPSSHPQSSSHLSSSPISPSHRTHRHHPHRQQQQQQPTFHPPPRFKPDIKPPTTNPISENLTTLFSPQRRGARYLPGGLASELRDWLMEIKDTDFSPLAQPHSAVRLAVEQVRHGGAGMTLIEGRPVGEGGVLGGKTKVVLTG</sequence>
<evidence type="ECO:0000313" key="2">
    <source>
        <dbReference type="EMBL" id="KAK0626289.1"/>
    </source>
</evidence>
<comment type="caution">
    <text evidence="2">The sequence shown here is derived from an EMBL/GenBank/DDBJ whole genome shotgun (WGS) entry which is preliminary data.</text>
</comment>
<proteinExistence type="predicted"/>
<feature type="non-terminal residue" evidence="2">
    <location>
        <position position="376"/>
    </location>
</feature>
<feature type="compositionally biased region" description="Polar residues" evidence="1">
    <location>
        <begin position="288"/>
        <end position="299"/>
    </location>
</feature>
<keyword evidence="3" id="KW-1185">Reference proteome</keyword>
<dbReference type="EMBL" id="JAULSU010000002">
    <property type="protein sequence ID" value="KAK0626289.1"/>
    <property type="molecule type" value="Genomic_DNA"/>
</dbReference>
<feature type="compositionally biased region" description="Polar residues" evidence="1">
    <location>
        <begin position="85"/>
        <end position="99"/>
    </location>
</feature>
<feature type="compositionally biased region" description="Basic residues" evidence="1">
    <location>
        <begin position="254"/>
        <end position="263"/>
    </location>
</feature>
<feature type="compositionally biased region" description="Polar residues" evidence="1">
    <location>
        <begin position="181"/>
        <end position="193"/>
    </location>
</feature>
<evidence type="ECO:0000313" key="3">
    <source>
        <dbReference type="Proteomes" id="UP001175000"/>
    </source>
</evidence>
<name>A0AA39X2W2_9PEZI</name>
<accession>A0AA39X2W2</accession>
<evidence type="ECO:0000256" key="1">
    <source>
        <dbReference type="SAM" id="MobiDB-lite"/>
    </source>
</evidence>
<gene>
    <name evidence="2" type="ORF">B0T14DRAFT_599709</name>
</gene>
<dbReference type="Proteomes" id="UP001175000">
    <property type="component" value="Unassembled WGS sequence"/>
</dbReference>